<protein>
    <submittedName>
        <fullName evidence="8">ComEC/Rec2-related protein</fullName>
    </submittedName>
</protein>
<proteinExistence type="predicted"/>
<keyword evidence="2" id="KW-1003">Cell membrane</keyword>
<keyword evidence="4 6" id="KW-1133">Transmembrane helix</keyword>
<evidence type="ECO:0000256" key="1">
    <source>
        <dbReference type="ARBA" id="ARBA00004651"/>
    </source>
</evidence>
<feature type="domain" description="ComEC/Rec2-related protein" evidence="7">
    <location>
        <begin position="159"/>
        <end position="418"/>
    </location>
</feature>
<gene>
    <name evidence="8" type="ORF">EV215_1870</name>
</gene>
<comment type="caution">
    <text evidence="8">The sequence shown here is derived from an EMBL/GenBank/DDBJ whole genome shotgun (WGS) entry which is preliminary data.</text>
</comment>
<evidence type="ECO:0000313" key="9">
    <source>
        <dbReference type="Proteomes" id="UP000294678"/>
    </source>
</evidence>
<feature type="transmembrane region" description="Helical" evidence="6">
    <location>
        <begin position="43"/>
        <end position="62"/>
    </location>
</feature>
<feature type="transmembrane region" description="Helical" evidence="6">
    <location>
        <begin position="182"/>
        <end position="202"/>
    </location>
</feature>
<feature type="transmembrane region" description="Helical" evidence="6">
    <location>
        <begin position="12"/>
        <end position="37"/>
    </location>
</feature>
<dbReference type="Pfam" id="PF03772">
    <property type="entry name" value="Competence"/>
    <property type="match status" value="1"/>
</dbReference>
<evidence type="ECO:0000259" key="7">
    <source>
        <dbReference type="Pfam" id="PF03772"/>
    </source>
</evidence>
<dbReference type="Proteomes" id="UP000294678">
    <property type="component" value="Unassembled WGS sequence"/>
</dbReference>
<evidence type="ECO:0000313" key="8">
    <source>
        <dbReference type="EMBL" id="TDT67867.1"/>
    </source>
</evidence>
<evidence type="ECO:0000256" key="5">
    <source>
        <dbReference type="ARBA" id="ARBA00023136"/>
    </source>
</evidence>
<organism evidence="8 9">
    <name type="scientific">Hypnocyclicus thermotrophus</name>
    <dbReference type="NCBI Taxonomy" id="1627895"/>
    <lineage>
        <taxon>Bacteria</taxon>
        <taxon>Fusobacteriati</taxon>
        <taxon>Fusobacteriota</taxon>
        <taxon>Fusobacteriia</taxon>
        <taxon>Fusobacteriales</taxon>
        <taxon>Fusobacteriaceae</taxon>
        <taxon>Hypnocyclicus</taxon>
    </lineage>
</organism>
<keyword evidence="9" id="KW-1185">Reference proteome</keyword>
<reference evidence="8 9" key="1">
    <citation type="submission" date="2019-03" db="EMBL/GenBank/DDBJ databases">
        <title>Genomic Encyclopedia of Type Strains, Phase IV (KMG-IV): sequencing the most valuable type-strain genomes for metagenomic binning, comparative biology and taxonomic classification.</title>
        <authorList>
            <person name="Goeker M."/>
        </authorList>
    </citation>
    <scope>NUCLEOTIDE SEQUENCE [LARGE SCALE GENOMIC DNA]</scope>
    <source>
        <strain evidence="8 9">DSM 100055</strain>
    </source>
</reference>
<keyword evidence="5 6" id="KW-0472">Membrane</keyword>
<dbReference type="PANTHER" id="PTHR30619:SF7">
    <property type="entry name" value="BETA-LACTAMASE DOMAIN PROTEIN"/>
    <property type="match status" value="1"/>
</dbReference>
<feature type="transmembrane region" description="Helical" evidence="6">
    <location>
        <begin position="304"/>
        <end position="323"/>
    </location>
</feature>
<evidence type="ECO:0000256" key="6">
    <source>
        <dbReference type="SAM" id="Phobius"/>
    </source>
</evidence>
<dbReference type="InterPro" id="IPR004477">
    <property type="entry name" value="ComEC_N"/>
</dbReference>
<evidence type="ECO:0000256" key="2">
    <source>
        <dbReference type="ARBA" id="ARBA00022475"/>
    </source>
</evidence>
<accession>A0AA46DX91</accession>
<sequence>MYIIEKLTIISIIFSMIYIVFNLKVGAIITLLFLLYIFIKKDYIYLIILILFYQSYINSDVLEKDKIYNLKIRKIGEKIEVLKINKKLSKEEYNIKTYDEINNGVFYTISKIEKKYKNIVYLDNYEIKESNLNKYRYFLYKNIEKLDLEYNTENFVKAIILGEKTSLDNSIKNKFNNIGASHILVISGFHIGLIILLLLKIAEFLKFSYRQKYFFTFILLSIYVFLVMFTPSVFRAYIMGSFILFSNIFYEKNEIRKSYCFSMILNLINNPFILRNISFQMSYIALFAIIYSYNYYNKFIGNKYFKLILLSIIIQIYLMPIFLYYFKSIYIFSFIANVVILSYAIFIIPAIFILYFINILSFNFFGILIRYIIERMYHSLYGIVTLFSKIPLMKIDIKYASTIFLMIFTYFLIFFIEYEVRKIIKSNLTKNI</sequence>
<comment type="subcellular location">
    <subcellularLocation>
        <location evidence="1">Cell membrane</location>
        <topology evidence="1">Multi-pass membrane protein</topology>
    </subcellularLocation>
</comment>
<name>A0AA46DX91_9FUSO</name>
<evidence type="ECO:0000256" key="3">
    <source>
        <dbReference type="ARBA" id="ARBA00022692"/>
    </source>
</evidence>
<feature type="transmembrane region" description="Helical" evidence="6">
    <location>
        <begin position="397"/>
        <end position="416"/>
    </location>
</feature>
<dbReference type="NCBIfam" id="TIGR00360">
    <property type="entry name" value="ComEC_N-term"/>
    <property type="match status" value="1"/>
</dbReference>
<keyword evidence="3 6" id="KW-0812">Transmembrane</keyword>
<dbReference type="AlphaFoldDB" id="A0AA46DX91"/>
<feature type="transmembrane region" description="Helical" evidence="6">
    <location>
        <begin position="214"/>
        <end position="238"/>
    </location>
</feature>
<dbReference type="GO" id="GO:0005886">
    <property type="term" value="C:plasma membrane"/>
    <property type="evidence" value="ECO:0007669"/>
    <property type="project" value="UniProtKB-SubCell"/>
</dbReference>
<dbReference type="PANTHER" id="PTHR30619">
    <property type="entry name" value="DNA INTERNALIZATION/COMPETENCE PROTEIN COMEC/REC2"/>
    <property type="match status" value="1"/>
</dbReference>
<dbReference type="RefSeq" id="WP_134113731.1">
    <property type="nucleotide sequence ID" value="NZ_SOBG01000009.1"/>
</dbReference>
<dbReference type="InterPro" id="IPR052159">
    <property type="entry name" value="Competence_DNA_uptake"/>
</dbReference>
<feature type="transmembrane region" description="Helical" evidence="6">
    <location>
        <begin position="280"/>
        <end position="297"/>
    </location>
</feature>
<evidence type="ECO:0000256" key="4">
    <source>
        <dbReference type="ARBA" id="ARBA00022989"/>
    </source>
</evidence>
<dbReference type="EMBL" id="SOBG01000009">
    <property type="protein sequence ID" value="TDT67867.1"/>
    <property type="molecule type" value="Genomic_DNA"/>
</dbReference>